<evidence type="ECO:0000256" key="1">
    <source>
        <dbReference type="ARBA" id="ARBA00004419"/>
    </source>
</evidence>
<keyword evidence="7" id="KW-0653">Protein transport</keyword>
<evidence type="ECO:0000256" key="11">
    <source>
        <dbReference type="ARBA" id="ARBA00062017"/>
    </source>
</evidence>
<evidence type="ECO:0000256" key="13">
    <source>
        <dbReference type="SAM" id="MobiDB-lite"/>
    </source>
</evidence>
<dbReference type="GO" id="GO:0015031">
    <property type="term" value="P:protein transport"/>
    <property type="evidence" value="ECO:0007669"/>
    <property type="project" value="UniProtKB-KW"/>
</dbReference>
<keyword evidence="16" id="KW-1185">Reference proteome</keyword>
<feature type="compositionally biased region" description="Polar residues" evidence="13">
    <location>
        <begin position="586"/>
        <end position="601"/>
    </location>
</feature>
<dbReference type="InterPro" id="IPR035969">
    <property type="entry name" value="Rab-GAP_TBC_sf"/>
</dbReference>
<dbReference type="AlphaFoldDB" id="A0A6J8B1F7"/>
<evidence type="ECO:0000256" key="3">
    <source>
        <dbReference type="ARBA" id="ARBA00022448"/>
    </source>
</evidence>
<feature type="compositionally biased region" description="Basic and acidic residues" evidence="13">
    <location>
        <begin position="825"/>
        <end position="842"/>
    </location>
</feature>
<dbReference type="SUPFAM" id="SSF47923">
    <property type="entry name" value="Ypt/Rab-GAP domain of gyp1p"/>
    <property type="match status" value="3"/>
</dbReference>
<feature type="region of interest" description="Disordered" evidence="13">
    <location>
        <begin position="1"/>
        <end position="65"/>
    </location>
</feature>
<dbReference type="FunFam" id="1.10.472.80:FF:000010">
    <property type="entry name" value="Putative TBC1 domain family member 5"/>
    <property type="match status" value="1"/>
</dbReference>
<feature type="compositionally biased region" description="Polar residues" evidence="13">
    <location>
        <begin position="876"/>
        <end position="895"/>
    </location>
</feature>
<dbReference type="Gene3D" id="1.10.472.80">
    <property type="entry name" value="Ypt/Rab-GAP domain of gyp1p, domain 3"/>
    <property type="match status" value="1"/>
</dbReference>
<keyword evidence="9" id="KW-0472">Membrane</keyword>
<reference evidence="15 16" key="1">
    <citation type="submission" date="2020-06" db="EMBL/GenBank/DDBJ databases">
        <authorList>
            <person name="Li R."/>
            <person name="Bekaert M."/>
        </authorList>
    </citation>
    <scope>NUCLEOTIDE SEQUENCE [LARGE SCALE GENOMIC DNA]</scope>
    <source>
        <strain evidence="16">wild</strain>
    </source>
</reference>
<dbReference type="EMBL" id="CACVKT020002165">
    <property type="protein sequence ID" value="CAC5375919.1"/>
    <property type="molecule type" value="Genomic_DNA"/>
</dbReference>
<evidence type="ECO:0000256" key="8">
    <source>
        <dbReference type="ARBA" id="ARBA00023006"/>
    </source>
</evidence>
<gene>
    <name evidence="15" type="ORF">MCOR_12758</name>
</gene>
<feature type="region of interest" description="Disordered" evidence="13">
    <location>
        <begin position="504"/>
        <end position="647"/>
    </location>
</feature>
<evidence type="ECO:0000313" key="16">
    <source>
        <dbReference type="Proteomes" id="UP000507470"/>
    </source>
</evidence>
<keyword evidence="5" id="KW-0597">Phosphoprotein</keyword>
<dbReference type="Gene3D" id="1.10.8.270">
    <property type="entry name" value="putative rabgap domain of human tbc1 domain family member 14 like domains"/>
    <property type="match status" value="1"/>
</dbReference>
<feature type="domain" description="Rab-GAP TBC" evidence="14">
    <location>
        <begin position="112"/>
        <end position="416"/>
    </location>
</feature>
<evidence type="ECO:0000256" key="9">
    <source>
        <dbReference type="ARBA" id="ARBA00023136"/>
    </source>
</evidence>
<evidence type="ECO:0000256" key="2">
    <source>
        <dbReference type="ARBA" id="ARBA00004608"/>
    </source>
</evidence>
<evidence type="ECO:0000259" key="14">
    <source>
        <dbReference type="PROSITE" id="PS50086"/>
    </source>
</evidence>
<organism evidence="15 16">
    <name type="scientific">Mytilus coruscus</name>
    <name type="common">Sea mussel</name>
    <dbReference type="NCBI Taxonomy" id="42192"/>
    <lineage>
        <taxon>Eukaryota</taxon>
        <taxon>Metazoa</taxon>
        <taxon>Spiralia</taxon>
        <taxon>Lophotrochozoa</taxon>
        <taxon>Mollusca</taxon>
        <taxon>Bivalvia</taxon>
        <taxon>Autobranchia</taxon>
        <taxon>Pteriomorphia</taxon>
        <taxon>Mytilida</taxon>
        <taxon>Mytiloidea</taxon>
        <taxon>Mytilidae</taxon>
        <taxon>Mytilinae</taxon>
        <taxon>Mytilus</taxon>
    </lineage>
</organism>
<dbReference type="GO" id="GO:0005776">
    <property type="term" value="C:autophagosome"/>
    <property type="evidence" value="ECO:0007669"/>
    <property type="project" value="UniProtKB-SubCell"/>
</dbReference>
<dbReference type="FunFam" id="1.10.8.270:FF:000011">
    <property type="entry name" value="TBC1 domain family member 5"/>
    <property type="match status" value="1"/>
</dbReference>
<comment type="subunit">
    <text evidence="11">Interacts with MAP1LC3A, MAP1LC3B, MAP1LC3C, GABARAP, GABARAPL1, GABARAPL2. Interacts with VPS29 and VPS35; indicative for an association with retromer CSC subcomplex. MAP1LC3A and VPS29 compete for binding to TBC1D5. Interacts with AP2M1; indicative for an association with the AP2 complex. Interacts with ULK1 and ATG13 (phosphorylated); indicative for an association with the activated ULK1-ATG13-FIP200 complex. Interacts with ATG9A; the interactions seems to be restricted to the AP2-clathrin-associated fraction of ATG9A.</text>
</comment>
<dbReference type="PANTHER" id="PTHR22957">
    <property type="entry name" value="TBC1 DOMAIN FAMILY MEMBER GTPASE-ACTIVATING PROTEIN"/>
    <property type="match status" value="1"/>
</dbReference>
<feature type="region of interest" description="Disordered" evidence="13">
    <location>
        <begin position="817"/>
        <end position="895"/>
    </location>
</feature>
<dbReference type="Pfam" id="PF00566">
    <property type="entry name" value="RabGAP-TBC"/>
    <property type="match status" value="1"/>
</dbReference>
<dbReference type="GO" id="GO:0010008">
    <property type="term" value="C:endosome membrane"/>
    <property type="evidence" value="ECO:0007669"/>
    <property type="project" value="UniProtKB-SubCell"/>
</dbReference>
<name>A0A6J8B1F7_MYTCO</name>
<dbReference type="SMART" id="SM00164">
    <property type="entry name" value="TBC"/>
    <property type="match status" value="1"/>
</dbReference>
<feature type="compositionally biased region" description="Polar residues" evidence="13">
    <location>
        <begin position="545"/>
        <end position="562"/>
    </location>
</feature>
<feature type="region of interest" description="Disordered" evidence="13">
    <location>
        <begin position="733"/>
        <end position="769"/>
    </location>
</feature>
<keyword evidence="10" id="KW-0968">Cytoplasmic vesicle</keyword>
<proteinExistence type="predicted"/>
<feature type="compositionally biased region" description="Low complexity" evidence="13">
    <location>
        <begin position="504"/>
        <end position="531"/>
    </location>
</feature>
<dbReference type="GO" id="GO:0006914">
    <property type="term" value="P:autophagy"/>
    <property type="evidence" value="ECO:0007669"/>
    <property type="project" value="UniProtKB-KW"/>
</dbReference>
<dbReference type="OrthoDB" id="27140at2759"/>
<evidence type="ECO:0000256" key="4">
    <source>
        <dbReference type="ARBA" id="ARBA00022468"/>
    </source>
</evidence>
<keyword evidence="3" id="KW-0813">Transport</keyword>
<evidence type="ECO:0000313" key="15">
    <source>
        <dbReference type="EMBL" id="CAC5375919.1"/>
    </source>
</evidence>
<dbReference type="GO" id="GO:0005096">
    <property type="term" value="F:GTPase activator activity"/>
    <property type="evidence" value="ECO:0007669"/>
    <property type="project" value="UniProtKB-KW"/>
</dbReference>
<dbReference type="InterPro" id="IPR000195">
    <property type="entry name" value="Rab-GAP-TBC_dom"/>
</dbReference>
<protein>
    <recommendedName>
        <fullName evidence="12">TBC1 domain family member 5</fullName>
    </recommendedName>
</protein>
<keyword evidence="6" id="KW-0967">Endosome</keyword>
<keyword evidence="4" id="KW-0343">GTPase activation</keyword>
<feature type="compositionally biased region" description="Polar residues" evidence="13">
    <location>
        <begin position="613"/>
        <end position="623"/>
    </location>
</feature>
<evidence type="ECO:0000256" key="6">
    <source>
        <dbReference type="ARBA" id="ARBA00022753"/>
    </source>
</evidence>
<feature type="compositionally biased region" description="Polar residues" evidence="13">
    <location>
        <begin position="52"/>
        <end position="65"/>
    </location>
</feature>
<dbReference type="Proteomes" id="UP000507470">
    <property type="component" value="Unassembled WGS sequence"/>
</dbReference>
<comment type="subcellular location">
    <subcellularLocation>
        <location evidence="1">Cytoplasmic vesicle</location>
        <location evidence="1">Autophagosome</location>
    </subcellularLocation>
    <subcellularLocation>
        <location evidence="2">Endosome membrane</location>
    </subcellularLocation>
</comment>
<keyword evidence="8" id="KW-0072">Autophagy</keyword>
<evidence type="ECO:0000256" key="5">
    <source>
        <dbReference type="ARBA" id="ARBA00022553"/>
    </source>
</evidence>
<evidence type="ECO:0000256" key="7">
    <source>
        <dbReference type="ARBA" id="ARBA00022927"/>
    </source>
</evidence>
<feature type="compositionally biased region" description="Basic and acidic residues" evidence="13">
    <location>
        <begin position="753"/>
        <end position="767"/>
    </location>
</feature>
<evidence type="ECO:0000256" key="10">
    <source>
        <dbReference type="ARBA" id="ARBA00023329"/>
    </source>
</evidence>
<evidence type="ECO:0000256" key="12">
    <source>
        <dbReference type="ARBA" id="ARBA00072014"/>
    </source>
</evidence>
<sequence length="895" mass="102371">MISRIRSASLKSKLENSTLSKPRPSKEDIISTIDGFSGNVENGESAPEMTEDNNNLTRHSSKDSVNSDSWEIPDIKPIGASYTNAYSTEWEKLYTKPNYRRLLKHYAMSGYLRSSRFRSVSWKVFLEVLPDDVNLWVSKTREWRNKFDDLKNSLIVNPRKAVDHIDLCVNNPLSQADESPWNRFFQDNELRLTIKQDVIRTYPRIEFFQSNALRNLMVDIFFPEVQFFQSEEIQERMIDLLFIICKTRSTISYKQGMHELLAPLVFVLHCDHQAFLHASEVESLGLIPTYHRDIIKEVMNPSYLEHDAYAMLSQIMETVEPWYVSKDPPHFRGKERMTTTPFARPQDLNPSNAIVSKLTRIQDYILKKFDIELHMHLDRLEIPPQIYGIRWIRLLFGREFPMQDLLVLWDALFADGIGFDLVDFIFVAMLLYIRDLLLASDYPQCLNCLMRYPPVGDVHYLIEKARYLRDPNSHPRPPNYTYQNVNIVKTASVQKKTIPASNSSIVTTNTTNKPSMTTSWSSFSRRMSGSRPKTLIVSSDKQKMYKSTSVPMNLQTDISPGTPQYPKQKRGSSASLSQMEDGYFKSGNSTPSTTRIETSGNAAAAMARMEPSVRQTSGLSPSSDDGAGSMSKFATLPSPKGKGKKVNKEKEYEFQIGILQNQMSEKESLCDYASQKLDIHIDRLQSELLQQNLQNEDEILIAIAGIKQVRDLLKGTLKFSQNLVDDDTVLKTSQISSQDSSSPETDFSVDQPINRKENKEKRPEIKKGGKMFYMSSEENSEVADSPTNDFVANSRIPETNYELNDYTETHMYRAEPKMSKALQYEGKKGNRNNTDRGEKTENMVHPIVQSSKTEKDSLNPFDSSDSEEDESFSHRLVNTNEQNMNPFYSDSGDSA</sequence>
<dbReference type="PROSITE" id="PS50086">
    <property type="entry name" value="TBC_RABGAP"/>
    <property type="match status" value="1"/>
</dbReference>
<dbReference type="PANTHER" id="PTHR22957:SF337">
    <property type="entry name" value="TBC1 DOMAIN FAMILY MEMBER 5"/>
    <property type="match status" value="1"/>
</dbReference>
<feature type="compositionally biased region" description="Low complexity" evidence="13">
    <location>
        <begin position="733"/>
        <end position="742"/>
    </location>
</feature>
<accession>A0A6J8B1F7</accession>